<evidence type="ECO:0000256" key="6">
    <source>
        <dbReference type="PROSITE-ProRule" id="PRU01263"/>
    </source>
</evidence>
<sequence>MSVESSNVDLSQNCRLCMKSGKNVRSIFNDSSKQLADISTLIYDCTNIKVSVNDGTTGICQLCDKKITSIANFRIRCARANELLKKCSVQLKDETVSEKECISFFDLNGGDNSNSLWGQDVLDEISDFEMPSPDLYQLDEQIVHSSSESAQLEQPVVMEAIIEAEVNTDRALPKARCKMKDSSKKTLDDWPKLKKRDLIETKAYRGLCHLCGKEYQHLWVHLQSHSDVPTETCDICGKGFRSKANLSLHILLHKEAEMPCEVCGKKYRTKDSVTTDKK</sequence>
<dbReference type="InterPro" id="IPR012934">
    <property type="entry name" value="Znf_AD"/>
</dbReference>
<dbReference type="SMART" id="SM00868">
    <property type="entry name" value="zf-AD"/>
    <property type="match status" value="1"/>
</dbReference>
<organism evidence="9 10">
    <name type="scientific">Pseudolycoriella hygida</name>
    <dbReference type="NCBI Taxonomy" id="35572"/>
    <lineage>
        <taxon>Eukaryota</taxon>
        <taxon>Metazoa</taxon>
        <taxon>Ecdysozoa</taxon>
        <taxon>Arthropoda</taxon>
        <taxon>Hexapoda</taxon>
        <taxon>Insecta</taxon>
        <taxon>Pterygota</taxon>
        <taxon>Neoptera</taxon>
        <taxon>Endopterygota</taxon>
        <taxon>Diptera</taxon>
        <taxon>Nematocera</taxon>
        <taxon>Sciaroidea</taxon>
        <taxon>Sciaridae</taxon>
        <taxon>Pseudolycoriella</taxon>
    </lineage>
</organism>
<dbReference type="Gene3D" id="3.30.160.60">
    <property type="entry name" value="Classic Zinc Finger"/>
    <property type="match status" value="1"/>
</dbReference>
<evidence type="ECO:0000256" key="3">
    <source>
        <dbReference type="ARBA" id="ARBA00022771"/>
    </source>
</evidence>
<dbReference type="OrthoDB" id="7763923at2759"/>
<dbReference type="PROSITE" id="PS51915">
    <property type="entry name" value="ZAD"/>
    <property type="match status" value="1"/>
</dbReference>
<dbReference type="Gene3D" id="3.40.1800.20">
    <property type="match status" value="1"/>
</dbReference>
<evidence type="ECO:0000256" key="5">
    <source>
        <dbReference type="PROSITE-ProRule" id="PRU00042"/>
    </source>
</evidence>
<evidence type="ECO:0000256" key="2">
    <source>
        <dbReference type="ARBA" id="ARBA00022737"/>
    </source>
</evidence>
<keyword evidence="3 5" id="KW-0863">Zinc-finger</keyword>
<feature type="domain" description="C2H2-type" evidence="7">
    <location>
        <begin position="231"/>
        <end position="258"/>
    </location>
</feature>
<feature type="binding site" evidence="6">
    <location>
        <position position="14"/>
    </location>
    <ligand>
        <name>Zn(2+)</name>
        <dbReference type="ChEBI" id="CHEBI:29105"/>
    </ligand>
</feature>
<proteinExistence type="predicted"/>
<feature type="binding site" evidence="6">
    <location>
        <position position="17"/>
    </location>
    <ligand>
        <name>Zn(2+)</name>
        <dbReference type="ChEBI" id="CHEBI:29105"/>
    </ligand>
</feature>
<evidence type="ECO:0000259" key="7">
    <source>
        <dbReference type="PROSITE" id="PS50157"/>
    </source>
</evidence>
<comment type="caution">
    <text evidence="9">The sequence shown here is derived from an EMBL/GenBank/DDBJ whole genome shotgun (WGS) entry which is preliminary data.</text>
</comment>
<dbReference type="GO" id="GO:0000977">
    <property type="term" value="F:RNA polymerase II transcription regulatory region sequence-specific DNA binding"/>
    <property type="evidence" value="ECO:0007669"/>
    <property type="project" value="TreeGrafter"/>
</dbReference>
<keyword evidence="2" id="KW-0677">Repeat</keyword>
<reference evidence="9" key="1">
    <citation type="submission" date="2022-07" db="EMBL/GenBank/DDBJ databases">
        <authorList>
            <person name="Trinca V."/>
            <person name="Uliana J.V.C."/>
            <person name="Torres T.T."/>
            <person name="Ward R.J."/>
            <person name="Monesi N."/>
        </authorList>
    </citation>
    <scope>NUCLEOTIDE SEQUENCE</scope>
    <source>
        <strain evidence="9">HSMRA1968</strain>
        <tissue evidence="9">Whole embryos</tissue>
    </source>
</reference>
<accession>A0A9Q0S0I4</accession>
<feature type="binding site" evidence="6">
    <location>
        <position position="60"/>
    </location>
    <ligand>
        <name>Zn(2+)</name>
        <dbReference type="ChEBI" id="CHEBI:29105"/>
    </ligand>
</feature>
<dbReference type="Pfam" id="PF07776">
    <property type="entry name" value="zf-AD"/>
    <property type="match status" value="1"/>
</dbReference>
<dbReference type="InterPro" id="IPR036236">
    <property type="entry name" value="Znf_C2H2_sf"/>
</dbReference>
<dbReference type="PROSITE" id="PS50157">
    <property type="entry name" value="ZINC_FINGER_C2H2_2"/>
    <property type="match status" value="1"/>
</dbReference>
<evidence type="ECO:0000313" key="10">
    <source>
        <dbReference type="Proteomes" id="UP001151699"/>
    </source>
</evidence>
<protein>
    <submittedName>
        <fullName evidence="9">Zinc finger protein</fullName>
    </submittedName>
</protein>
<dbReference type="InterPro" id="IPR013087">
    <property type="entry name" value="Znf_C2H2_type"/>
</dbReference>
<gene>
    <name evidence="9" type="primary">gfi1b</name>
    <name evidence="9" type="ORF">Bhyg_05970</name>
</gene>
<evidence type="ECO:0000313" key="9">
    <source>
        <dbReference type="EMBL" id="KAJ6641037.1"/>
    </source>
</evidence>
<name>A0A9Q0S0I4_9DIPT</name>
<dbReference type="Pfam" id="PF00096">
    <property type="entry name" value="zf-C2H2"/>
    <property type="match status" value="1"/>
</dbReference>
<feature type="domain" description="ZAD" evidence="8">
    <location>
        <begin position="12"/>
        <end position="87"/>
    </location>
</feature>
<dbReference type="GO" id="GO:0005634">
    <property type="term" value="C:nucleus"/>
    <property type="evidence" value="ECO:0007669"/>
    <property type="project" value="InterPro"/>
</dbReference>
<evidence type="ECO:0000259" key="8">
    <source>
        <dbReference type="PROSITE" id="PS51915"/>
    </source>
</evidence>
<dbReference type="EMBL" id="WJQU01000002">
    <property type="protein sequence ID" value="KAJ6641037.1"/>
    <property type="molecule type" value="Genomic_DNA"/>
</dbReference>
<dbReference type="AlphaFoldDB" id="A0A9Q0S0I4"/>
<dbReference type="PANTHER" id="PTHR24409">
    <property type="entry name" value="ZINC FINGER PROTEIN 142"/>
    <property type="match status" value="1"/>
</dbReference>
<keyword evidence="4 6" id="KW-0862">Zinc</keyword>
<dbReference type="SUPFAM" id="SSF57667">
    <property type="entry name" value="beta-beta-alpha zinc fingers"/>
    <property type="match status" value="1"/>
</dbReference>
<dbReference type="PANTHER" id="PTHR24409:SF295">
    <property type="entry name" value="AZ2-RELATED"/>
    <property type="match status" value="1"/>
</dbReference>
<dbReference type="GO" id="GO:0008270">
    <property type="term" value="F:zinc ion binding"/>
    <property type="evidence" value="ECO:0007669"/>
    <property type="project" value="UniProtKB-UniRule"/>
</dbReference>
<feature type="binding site" evidence="6">
    <location>
        <position position="63"/>
    </location>
    <ligand>
        <name>Zn(2+)</name>
        <dbReference type="ChEBI" id="CHEBI:29105"/>
    </ligand>
</feature>
<keyword evidence="1 6" id="KW-0479">Metal-binding</keyword>
<dbReference type="SUPFAM" id="SSF57716">
    <property type="entry name" value="Glucocorticoid receptor-like (DNA-binding domain)"/>
    <property type="match status" value="1"/>
</dbReference>
<dbReference type="SMART" id="SM00355">
    <property type="entry name" value="ZnF_C2H2"/>
    <property type="match status" value="2"/>
</dbReference>
<evidence type="ECO:0000256" key="1">
    <source>
        <dbReference type="ARBA" id="ARBA00022723"/>
    </source>
</evidence>
<dbReference type="PROSITE" id="PS00028">
    <property type="entry name" value="ZINC_FINGER_C2H2_1"/>
    <property type="match status" value="1"/>
</dbReference>
<dbReference type="Proteomes" id="UP001151699">
    <property type="component" value="Chromosome B"/>
</dbReference>
<dbReference type="GO" id="GO:0000981">
    <property type="term" value="F:DNA-binding transcription factor activity, RNA polymerase II-specific"/>
    <property type="evidence" value="ECO:0007669"/>
    <property type="project" value="TreeGrafter"/>
</dbReference>
<keyword evidence="10" id="KW-1185">Reference proteome</keyword>
<evidence type="ECO:0000256" key="4">
    <source>
        <dbReference type="ARBA" id="ARBA00022833"/>
    </source>
</evidence>